<organism evidence="1 2">
    <name type="scientific">Ambrosia artemisiifolia</name>
    <name type="common">Common ragweed</name>
    <dbReference type="NCBI Taxonomy" id="4212"/>
    <lineage>
        <taxon>Eukaryota</taxon>
        <taxon>Viridiplantae</taxon>
        <taxon>Streptophyta</taxon>
        <taxon>Embryophyta</taxon>
        <taxon>Tracheophyta</taxon>
        <taxon>Spermatophyta</taxon>
        <taxon>Magnoliopsida</taxon>
        <taxon>eudicotyledons</taxon>
        <taxon>Gunneridae</taxon>
        <taxon>Pentapetalae</taxon>
        <taxon>asterids</taxon>
        <taxon>campanulids</taxon>
        <taxon>Asterales</taxon>
        <taxon>Asteraceae</taxon>
        <taxon>Asteroideae</taxon>
        <taxon>Heliantheae alliance</taxon>
        <taxon>Heliantheae</taxon>
        <taxon>Ambrosia</taxon>
    </lineage>
</organism>
<feature type="non-terminal residue" evidence="1">
    <location>
        <position position="151"/>
    </location>
</feature>
<sequence length="151" mass="16973">LNNIITRQQQQLHHHQDQQSRVFHDLSALILNLIRYPPLPVHFSGDLSRRQPLPSQITPAGFASIMETVRVVIELPRKQLMNTMDVVSEQGCSGRRRKLVVVGVHSLLEEAYGGVQEVASPSLSQRKQRGLARYLAKQVMSKKAWGCTNGV</sequence>
<reference evidence="1" key="1">
    <citation type="submission" date="2022-06" db="EMBL/GenBank/DDBJ databases">
        <title>Uncovering the hologenomic basis of an extraordinary plant invasion.</title>
        <authorList>
            <person name="Bieker V.C."/>
            <person name="Martin M.D."/>
            <person name="Gilbert T."/>
            <person name="Hodgins K."/>
            <person name="Battlay P."/>
            <person name="Petersen B."/>
            <person name="Wilson J."/>
        </authorList>
    </citation>
    <scope>NUCLEOTIDE SEQUENCE</scope>
    <source>
        <strain evidence="1">AA19_3_7</strain>
        <tissue evidence="1">Leaf</tissue>
    </source>
</reference>
<keyword evidence="2" id="KW-1185">Reference proteome</keyword>
<evidence type="ECO:0000313" key="2">
    <source>
        <dbReference type="Proteomes" id="UP001206925"/>
    </source>
</evidence>
<name>A0AAD5GAK6_AMBAR</name>
<accession>A0AAD5GAK6</accession>
<comment type="caution">
    <text evidence="1">The sequence shown here is derived from an EMBL/GenBank/DDBJ whole genome shotgun (WGS) entry which is preliminary data.</text>
</comment>
<evidence type="ECO:0000313" key="1">
    <source>
        <dbReference type="EMBL" id="KAI7735520.1"/>
    </source>
</evidence>
<dbReference type="PANTHER" id="PTHR34781:SF2">
    <property type="entry name" value="TRANSMEMBRANE PROTEIN"/>
    <property type="match status" value="1"/>
</dbReference>
<dbReference type="EMBL" id="JAMZMK010009476">
    <property type="protein sequence ID" value="KAI7735520.1"/>
    <property type="molecule type" value="Genomic_DNA"/>
</dbReference>
<dbReference type="PANTHER" id="PTHR34781">
    <property type="entry name" value="TRANSMEMBRANE PROTEIN"/>
    <property type="match status" value="1"/>
</dbReference>
<proteinExistence type="predicted"/>
<dbReference type="Proteomes" id="UP001206925">
    <property type="component" value="Unassembled WGS sequence"/>
</dbReference>
<feature type="non-terminal residue" evidence="1">
    <location>
        <position position="1"/>
    </location>
</feature>
<dbReference type="AlphaFoldDB" id="A0AAD5GAK6"/>
<protein>
    <submittedName>
        <fullName evidence="1">Uncharacterized protein</fullName>
    </submittedName>
</protein>
<gene>
    <name evidence="1" type="ORF">M8C21_017878</name>
</gene>